<reference evidence="1" key="1">
    <citation type="journal article" date="2021" name="Proc. Natl. Acad. Sci. U.S.A.">
        <title>A Catalog of Tens of Thousands of Viruses from Human Metagenomes Reveals Hidden Associations with Chronic Diseases.</title>
        <authorList>
            <person name="Tisza M.J."/>
            <person name="Buck C.B."/>
        </authorList>
    </citation>
    <scope>NUCLEOTIDE SEQUENCE</scope>
    <source>
        <strain evidence="1">CtLqe90</strain>
    </source>
</reference>
<dbReference type="EMBL" id="BK015564">
    <property type="protein sequence ID" value="DAE13357.1"/>
    <property type="molecule type" value="Genomic_DNA"/>
</dbReference>
<proteinExistence type="predicted"/>
<accession>A0A8S5Q3Y1</accession>
<name>A0A8S5Q3Y1_9CAUD</name>
<evidence type="ECO:0000313" key="1">
    <source>
        <dbReference type="EMBL" id="DAE13357.1"/>
    </source>
</evidence>
<organism evidence="1">
    <name type="scientific">Siphoviridae sp. ctLqe90</name>
    <dbReference type="NCBI Taxonomy" id="2825456"/>
    <lineage>
        <taxon>Viruses</taxon>
        <taxon>Duplodnaviria</taxon>
        <taxon>Heunggongvirae</taxon>
        <taxon>Uroviricota</taxon>
        <taxon>Caudoviricetes</taxon>
    </lineage>
</organism>
<protein>
    <submittedName>
        <fullName evidence="1">Uncharacterized protein</fullName>
    </submittedName>
</protein>
<sequence length="30" mass="3633">MFILHFNAEIDCLFRFNLAVVEELIYNQET</sequence>